<proteinExistence type="predicted"/>
<dbReference type="InterPro" id="IPR029016">
    <property type="entry name" value="GAF-like_dom_sf"/>
</dbReference>
<dbReference type="Gene3D" id="3.30.450.40">
    <property type="match status" value="2"/>
</dbReference>
<dbReference type="InterPro" id="IPR005471">
    <property type="entry name" value="Tscrpt_reg_IclR_N"/>
</dbReference>
<reference evidence="7 8" key="1">
    <citation type="submission" date="2016-10" db="EMBL/GenBank/DDBJ databases">
        <authorList>
            <person name="de Groot N.N."/>
        </authorList>
    </citation>
    <scope>NUCLEOTIDE SEQUENCE [LARGE SCALE GENOMIC DNA]</scope>
    <source>
        <strain evidence="7 8">CGMCC 4.2023</strain>
    </source>
</reference>
<dbReference type="Proteomes" id="UP000236754">
    <property type="component" value="Unassembled WGS sequence"/>
</dbReference>
<protein>
    <submittedName>
        <fullName evidence="7">Transcriptional regulator, IclR family</fullName>
    </submittedName>
</protein>
<evidence type="ECO:0000259" key="6">
    <source>
        <dbReference type="PROSITE" id="PS51078"/>
    </source>
</evidence>
<evidence type="ECO:0000256" key="4">
    <source>
        <dbReference type="SAM" id="MobiDB-lite"/>
    </source>
</evidence>
<dbReference type="RefSeq" id="WP_103889984.1">
    <property type="nucleotide sequence ID" value="NZ_FNVU01000022.1"/>
</dbReference>
<dbReference type="GO" id="GO:0045892">
    <property type="term" value="P:negative regulation of DNA-templated transcription"/>
    <property type="evidence" value="ECO:0007669"/>
    <property type="project" value="TreeGrafter"/>
</dbReference>
<evidence type="ECO:0000256" key="2">
    <source>
        <dbReference type="ARBA" id="ARBA00023125"/>
    </source>
</evidence>
<dbReference type="InterPro" id="IPR036388">
    <property type="entry name" value="WH-like_DNA-bd_sf"/>
</dbReference>
<keyword evidence="3" id="KW-0804">Transcription</keyword>
<accession>A0A1H6DZF3</accession>
<dbReference type="SUPFAM" id="SSF46785">
    <property type="entry name" value="Winged helix' DNA-binding domain"/>
    <property type="match status" value="2"/>
</dbReference>
<feature type="region of interest" description="Disordered" evidence="4">
    <location>
        <begin position="260"/>
        <end position="279"/>
    </location>
</feature>
<evidence type="ECO:0000256" key="1">
    <source>
        <dbReference type="ARBA" id="ARBA00023015"/>
    </source>
</evidence>
<organism evidence="7 8">
    <name type="scientific">Actinacidiphila yanglinensis</name>
    <dbReference type="NCBI Taxonomy" id="310779"/>
    <lineage>
        <taxon>Bacteria</taxon>
        <taxon>Bacillati</taxon>
        <taxon>Actinomycetota</taxon>
        <taxon>Actinomycetes</taxon>
        <taxon>Kitasatosporales</taxon>
        <taxon>Streptomycetaceae</taxon>
        <taxon>Actinacidiphila</taxon>
    </lineage>
</organism>
<gene>
    <name evidence="7" type="ORF">SAMN05216223_12269</name>
</gene>
<dbReference type="SMART" id="SM00346">
    <property type="entry name" value="HTH_ICLR"/>
    <property type="match status" value="2"/>
</dbReference>
<dbReference type="GO" id="GO:0003677">
    <property type="term" value="F:DNA binding"/>
    <property type="evidence" value="ECO:0007669"/>
    <property type="project" value="UniProtKB-KW"/>
</dbReference>
<dbReference type="Gene3D" id="1.10.10.10">
    <property type="entry name" value="Winged helix-like DNA-binding domain superfamily/Winged helix DNA-binding domain"/>
    <property type="match status" value="2"/>
</dbReference>
<dbReference type="GO" id="GO:0046278">
    <property type="term" value="P:3,4-dihydroxybenzoate metabolic process"/>
    <property type="evidence" value="ECO:0007669"/>
    <property type="project" value="InterPro"/>
</dbReference>
<dbReference type="GO" id="GO:0045893">
    <property type="term" value="P:positive regulation of DNA-templated transcription"/>
    <property type="evidence" value="ECO:0007669"/>
    <property type="project" value="InterPro"/>
</dbReference>
<name>A0A1H6DZF3_9ACTN</name>
<feature type="domain" description="HTH iclR-type" evidence="5">
    <location>
        <begin position="11"/>
        <end position="72"/>
    </location>
</feature>
<dbReference type="EMBL" id="FNVU01000022">
    <property type="protein sequence ID" value="SEG90730.1"/>
    <property type="molecule type" value="Genomic_DNA"/>
</dbReference>
<sequence length="543" mass="57501">MPDGIDRDSSVGPLERGLQVLRALTEVPEGRLRASALVKATGLARSPVDRIATTLLRLEYLREEGGDLALAPALLELGTAYLNSSGVPRVLGPLARELADSLDESVSVAVPDGNAARFVVQYTRRRALSVSFRIGDLLPVERCAAGLLFTAGWDEDRFASWRLDSGRDFPALPREHRPRPAESELRRAAAEAGRHGWAVDDQLLEPGLVAVAVPVRDAAGGTVAALSVVSHTSRHAVRELRDFALPRMQATAERMSAALAAATGEPPRRATAADRTSDAKRDLGPEYLQSLARGLSVLAALGTEQGGMTLSAVASCTGLARATARRSLLTLESLGYVGSDAGRFSPLPRVLDLGYPVLSRLTLGEIARPHLIALVRQVGESASVAVLDGHDIRYVGRVAANRIMSVTITLGTRFPAHATSMGRVLLAGLPPDERASWLSAAPLPALTPRTVTDPGRLDRAVRQARDDGFAIADQELEEGLRSIAVPLRAGDGRVVAAVNVSLHAGRTSAEEAREVILPRLREAADAISADIAAVTSAQELPPG</sequence>
<dbReference type="OrthoDB" id="9807558at2"/>
<dbReference type="PROSITE" id="PS51077">
    <property type="entry name" value="HTH_ICLR"/>
    <property type="match status" value="2"/>
</dbReference>
<evidence type="ECO:0000259" key="5">
    <source>
        <dbReference type="PROSITE" id="PS51077"/>
    </source>
</evidence>
<feature type="compositionally biased region" description="Basic and acidic residues" evidence="4">
    <location>
        <begin position="266"/>
        <end position="279"/>
    </location>
</feature>
<feature type="domain" description="IclR-ED" evidence="6">
    <location>
        <begin position="349"/>
        <end position="533"/>
    </location>
</feature>
<dbReference type="PROSITE" id="PS51078">
    <property type="entry name" value="ICLR_ED"/>
    <property type="match status" value="2"/>
</dbReference>
<evidence type="ECO:0000256" key="3">
    <source>
        <dbReference type="ARBA" id="ARBA00023163"/>
    </source>
</evidence>
<keyword evidence="1" id="KW-0805">Transcription regulation</keyword>
<dbReference type="Pfam" id="PF09339">
    <property type="entry name" value="HTH_IclR"/>
    <property type="match status" value="2"/>
</dbReference>
<evidence type="ECO:0000313" key="7">
    <source>
        <dbReference type="EMBL" id="SEG90730.1"/>
    </source>
</evidence>
<keyword evidence="8" id="KW-1185">Reference proteome</keyword>
<feature type="domain" description="HTH iclR-type" evidence="5">
    <location>
        <begin position="288"/>
        <end position="348"/>
    </location>
</feature>
<dbReference type="InterPro" id="IPR012794">
    <property type="entry name" value="PcaR_PcaU"/>
</dbReference>
<dbReference type="Pfam" id="PF01614">
    <property type="entry name" value="IclR_C"/>
    <property type="match status" value="2"/>
</dbReference>
<evidence type="ECO:0000313" key="8">
    <source>
        <dbReference type="Proteomes" id="UP000236754"/>
    </source>
</evidence>
<dbReference type="NCBIfam" id="TIGR02431">
    <property type="entry name" value="pcaR_pcaU"/>
    <property type="match status" value="1"/>
</dbReference>
<dbReference type="AlphaFoldDB" id="A0A1H6DZF3"/>
<dbReference type="SUPFAM" id="SSF55781">
    <property type="entry name" value="GAF domain-like"/>
    <property type="match status" value="2"/>
</dbReference>
<feature type="domain" description="IclR-ED" evidence="6">
    <location>
        <begin position="73"/>
        <end position="261"/>
    </location>
</feature>
<keyword evidence="2" id="KW-0238">DNA-binding</keyword>
<dbReference type="InterPro" id="IPR050707">
    <property type="entry name" value="HTH_MetabolicPath_Reg"/>
</dbReference>
<dbReference type="InterPro" id="IPR036390">
    <property type="entry name" value="WH_DNA-bd_sf"/>
</dbReference>
<dbReference type="PANTHER" id="PTHR30136:SF34">
    <property type="entry name" value="TRANSCRIPTIONAL REGULATOR"/>
    <property type="match status" value="1"/>
</dbReference>
<dbReference type="GO" id="GO:0003700">
    <property type="term" value="F:DNA-binding transcription factor activity"/>
    <property type="evidence" value="ECO:0007669"/>
    <property type="project" value="TreeGrafter"/>
</dbReference>
<dbReference type="PANTHER" id="PTHR30136">
    <property type="entry name" value="HELIX-TURN-HELIX TRANSCRIPTIONAL REGULATOR, ICLR FAMILY"/>
    <property type="match status" value="1"/>
</dbReference>
<dbReference type="InterPro" id="IPR014757">
    <property type="entry name" value="Tscrpt_reg_IclR_C"/>
</dbReference>